<accession>A0A8J6LIG6</accession>
<dbReference type="Proteomes" id="UP000657177">
    <property type="component" value="Unassembled WGS sequence"/>
</dbReference>
<keyword evidence="3" id="KW-1185">Reference proteome</keyword>
<feature type="domain" description="Peptidase M16 C-terminal" evidence="1">
    <location>
        <begin position="182"/>
        <end position="345"/>
    </location>
</feature>
<dbReference type="InterPro" id="IPR011249">
    <property type="entry name" value="Metalloenz_LuxS/M16"/>
</dbReference>
<evidence type="ECO:0000313" key="2">
    <source>
        <dbReference type="EMBL" id="MBA2132601.1"/>
    </source>
</evidence>
<protein>
    <submittedName>
        <fullName evidence="2">Insulinase family protein</fullName>
    </submittedName>
</protein>
<organism evidence="2 3">
    <name type="scientific">Capillibacterium thermochitinicola</name>
    <dbReference type="NCBI Taxonomy" id="2699427"/>
    <lineage>
        <taxon>Bacteria</taxon>
        <taxon>Bacillati</taxon>
        <taxon>Bacillota</taxon>
        <taxon>Capillibacterium</taxon>
    </lineage>
</organism>
<gene>
    <name evidence="2" type="ORF">G5B42_03465</name>
</gene>
<reference evidence="2" key="1">
    <citation type="submission" date="2020-06" db="EMBL/GenBank/DDBJ databases">
        <title>Novel chitinolytic bacterium.</title>
        <authorList>
            <person name="Ungkulpasvich U."/>
            <person name="Kosugi A."/>
            <person name="Uke A."/>
        </authorList>
    </citation>
    <scope>NUCLEOTIDE SEQUENCE</scope>
    <source>
        <strain evidence="2">UUS1-1</strain>
    </source>
</reference>
<dbReference type="EMBL" id="JAAKDE010000005">
    <property type="protein sequence ID" value="MBA2132601.1"/>
    <property type="molecule type" value="Genomic_DNA"/>
</dbReference>
<dbReference type="InterPro" id="IPR007863">
    <property type="entry name" value="Peptidase_M16_C"/>
</dbReference>
<comment type="caution">
    <text evidence="2">The sequence shown here is derived from an EMBL/GenBank/DDBJ whole genome shotgun (WGS) entry which is preliminary data.</text>
</comment>
<sequence>MKTHPHFSVRKGLFLAVLILSTTLCCPLTIWGSSTRRVDPLVVSKLDPISKEENYEYVTMILKTGYGHEPSEKRGLNTLTNELVYLLLRNTRALEVNYYPFAEYTIFTFVVWRDDFAAFCAELDALIRLDTLLLYDLCNELINQHIHTAKTPFVTGQSILYELLYGPDHPYLNRFKADYSKLDINEVNTWFREIYKPNNIVISTTSELPEDFLKKPSGRDLQKRVLNPEIPPSLATDPVYRFTDARAPVSTIFIAFPGPKPEEDGFFVSRIIQKYLQHQLWSRLRQERGYCYDLQVSYSYLNEPTAPNITIAFQVLPENTEPAIYEVFNLLEELEREPLTPEEIRYFVELEEKSQDKNYSTPSFLSLMDAIGAQLDLTWATDYDQYKSELQKISSNDILNFAQTYLKNWRLSVVGPDVAELNTNFMLKGNAGD</sequence>
<proteinExistence type="predicted"/>
<dbReference type="AlphaFoldDB" id="A0A8J6LIG6"/>
<dbReference type="Pfam" id="PF05193">
    <property type="entry name" value="Peptidase_M16_C"/>
    <property type="match status" value="1"/>
</dbReference>
<evidence type="ECO:0000313" key="3">
    <source>
        <dbReference type="Proteomes" id="UP000657177"/>
    </source>
</evidence>
<dbReference type="GO" id="GO:0046872">
    <property type="term" value="F:metal ion binding"/>
    <property type="evidence" value="ECO:0007669"/>
    <property type="project" value="InterPro"/>
</dbReference>
<dbReference type="SUPFAM" id="SSF63411">
    <property type="entry name" value="LuxS/MPP-like metallohydrolase"/>
    <property type="match status" value="2"/>
</dbReference>
<evidence type="ECO:0000259" key="1">
    <source>
        <dbReference type="Pfam" id="PF05193"/>
    </source>
</evidence>
<name>A0A8J6LIG6_9FIRM</name>
<dbReference type="RefSeq" id="WP_181339054.1">
    <property type="nucleotide sequence ID" value="NZ_JAAKDE010000005.1"/>
</dbReference>
<dbReference type="Gene3D" id="3.30.830.10">
    <property type="entry name" value="Metalloenzyme, LuxS/M16 peptidase-like"/>
    <property type="match status" value="2"/>
</dbReference>